<organism evidence="1">
    <name type="scientific">Pseudomonas phage vB_PaPhi_Mx1</name>
    <dbReference type="NCBI Taxonomy" id="3079664"/>
    <lineage>
        <taxon>Viruses</taxon>
        <taxon>Duplodnaviria</taxon>
        <taxon>Heunggongvirae</taxon>
        <taxon>Uroviricota</taxon>
        <taxon>Caudoviricetes</taxon>
    </lineage>
</organism>
<accession>A0AAU0N349</accession>
<name>A0AAU0N349_9CAUD</name>
<gene>
    <name evidence="1" type="ORF">ZPUGVARH_CDS0047</name>
</gene>
<dbReference type="EMBL" id="OR594342">
    <property type="protein sequence ID" value="WOZ54208.1"/>
    <property type="molecule type" value="Genomic_DNA"/>
</dbReference>
<sequence length="123" mass="13236">MQALNTLLIAIPKDPAGRFFNAADKALCAHGFRMGDLNRAHVLTPGGFIVVGAGVTVNRYDEAYRLSRDLDSEGFDVLLVQGSPLSGHVTCQAYGWINAEYHKGCANGRPIFDIAGTSYHVLA</sequence>
<proteinExistence type="predicted"/>
<reference evidence="1" key="1">
    <citation type="submission" date="2024-06" db="EMBL/GenBank/DDBJ databases">
        <title>Novel Phikmvvirus bacteriophage (vB_PaePhi_Mx1) has lytic activity against Pseudomonas aeruginosa multidrug resistant sequence type epidemiological high risk clinical strains.</title>
        <authorList>
            <person name="Rodea G.E. Sr."/>
            <person name="Molina J."/>
        </authorList>
    </citation>
    <scope>NUCLEOTIDE SEQUENCE</scope>
</reference>
<evidence type="ECO:0000313" key="1">
    <source>
        <dbReference type="EMBL" id="WOZ54208.1"/>
    </source>
</evidence>
<protein>
    <submittedName>
        <fullName evidence="1">Uncharacterized protein</fullName>
    </submittedName>
</protein>